<organism evidence="1 2">
    <name type="scientific">Musa balbisiana</name>
    <name type="common">Banana</name>
    <dbReference type="NCBI Taxonomy" id="52838"/>
    <lineage>
        <taxon>Eukaryota</taxon>
        <taxon>Viridiplantae</taxon>
        <taxon>Streptophyta</taxon>
        <taxon>Embryophyta</taxon>
        <taxon>Tracheophyta</taxon>
        <taxon>Spermatophyta</taxon>
        <taxon>Magnoliopsida</taxon>
        <taxon>Liliopsida</taxon>
        <taxon>Zingiberales</taxon>
        <taxon>Musaceae</taxon>
        <taxon>Musa</taxon>
    </lineage>
</organism>
<dbReference type="AlphaFoldDB" id="A0A4S8IH25"/>
<gene>
    <name evidence="1" type="ORF">C4D60_Mb09t14040</name>
</gene>
<proteinExistence type="predicted"/>
<name>A0A4S8IH25_MUSBA</name>
<dbReference type="EMBL" id="PYDT01000010">
    <property type="protein sequence ID" value="THU47299.1"/>
    <property type="molecule type" value="Genomic_DNA"/>
</dbReference>
<dbReference type="Proteomes" id="UP000317650">
    <property type="component" value="Chromosome 9"/>
</dbReference>
<reference evidence="1 2" key="1">
    <citation type="journal article" date="2019" name="Nat. Plants">
        <title>Genome sequencing of Musa balbisiana reveals subgenome evolution and function divergence in polyploid bananas.</title>
        <authorList>
            <person name="Yao X."/>
        </authorList>
    </citation>
    <scope>NUCLEOTIDE SEQUENCE [LARGE SCALE GENOMIC DNA]</scope>
    <source>
        <strain evidence="2">cv. DH-PKW</strain>
        <tissue evidence="1">Leaves</tissue>
    </source>
</reference>
<evidence type="ECO:0000313" key="2">
    <source>
        <dbReference type="Proteomes" id="UP000317650"/>
    </source>
</evidence>
<comment type="caution">
    <text evidence="1">The sequence shown here is derived from an EMBL/GenBank/DDBJ whole genome shotgun (WGS) entry which is preliminary data.</text>
</comment>
<keyword evidence="2" id="KW-1185">Reference proteome</keyword>
<protein>
    <submittedName>
        <fullName evidence="1">Uncharacterized protein</fullName>
    </submittedName>
</protein>
<sequence length="62" mass="7466">MISIVYDYERFTILDLIEWSIEYLPYESPSVLVNVTWRRMFKMGLVVNRIIVALNIERWVNG</sequence>
<accession>A0A4S8IH25</accession>
<evidence type="ECO:0000313" key="1">
    <source>
        <dbReference type="EMBL" id="THU47299.1"/>
    </source>
</evidence>